<proteinExistence type="inferred from homology"/>
<dbReference type="GO" id="GO:1902600">
    <property type="term" value="P:proton transmembrane transport"/>
    <property type="evidence" value="ECO:0007669"/>
    <property type="project" value="InterPro"/>
</dbReference>
<feature type="transmembrane region" description="Helical" evidence="8">
    <location>
        <begin position="118"/>
        <end position="137"/>
    </location>
</feature>
<comment type="similarity">
    <text evidence="2">Belongs to the monovalent cation:proton antiporter 2 (CPA2) transporter (TC 2.A.37) family.</text>
</comment>
<dbReference type="GO" id="GO:0015297">
    <property type="term" value="F:antiporter activity"/>
    <property type="evidence" value="ECO:0007669"/>
    <property type="project" value="InterPro"/>
</dbReference>
<dbReference type="GO" id="GO:0016020">
    <property type="term" value="C:membrane"/>
    <property type="evidence" value="ECO:0007669"/>
    <property type="project" value="UniProtKB-SubCell"/>
</dbReference>
<dbReference type="InterPro" id="IPR036721">
    <property type="entry name" value="RCK_C_sf"/>
</dbReference>
<feature type="transmembrane region" description="Helical" evidence="8">
    <location>
        <begin position="220"/>
        <end position="249"/>
    </location>
</feature>
<feature type="transmembrane region" description="Helical" evidence="8">
    <location>
        <begin position="356"/>
        <end position="376"/>
    </location>
</feature>
<protein>
    <submittedName>
        <fullName evidence="10">Potassium transporter</fullName>
    </submittedName>
</protein>
<dbReference type="InterPro" id="IPR006037">
    <property type="entry name" value="RCK_C"/>
</dbReference>
<feature type="transmembrane region" description="Helical" evidence="8">
    <location>
        <begin position="32"/>
        <end position="51"/>
    </location>
</feature>
<sequence>MITAHDFLVTLALVLGVAGVTTIIFNKLKQPVVLGYLVAGLLVGPNVSFFFSANTTLIQALSELGVILLMFALGLEFRLGSLMKVGPTALVTGLFQCSVMMWFGYITGRAFGWTQLESVFLGAIIAISSTTIIARAFEDLKVKEPVRGIVVGVLLVEDLVAVLLMTILTAVATGAGVSAGELALTLGRLGAFLVALLVGGLLVVPRLMKLVMKQERDEMVVVSAIALAFGFSLLAYAAGYSVALGAFIAGSLVAESGEGHTVEHAIRPVRDLFAAVFFVSVGMLLDPNALLEWWPQVLIVTAVVVVGKIFGVTLGVFFTGNGVKTSVQSGLSLAQIGEFSFIIATLGLSLKATRDFMYPVAVAVSAITTLITPWLIKASPRVAERVEGGLPARVSTWVSLYSSWFERLRAAKPTGERSQLARRVRLLLIDVGCIIATLVCLALLSPKTEGVTFFALMGFGLLVLITLGVGLARVLRALGDTLAERALPLAGRVDLARAPRSALSALFRVIAGVLVMAPALALLSPFLPPIWVAGTATLLLLVLLGTFARRAVDFEGHLRAGAQVVAEALSRGQAPLSSQTHEASKPQEDQLNLVRQQLPGLGEPVSCGVPANSPVLGKSLAEINLRGRTGATVLAIHRHEGDVVLPTANEKLSAGDIVALAGSTEAVAAARALLWGESQMEIVELPAT</sequence>
<gene>
    <name evidence="10" type="ORF">DI536_09595</name>
</gene>
<feature type="transmembrane region" description="Helical" evidence="8">
    <location>
        <begin position="189"/>
        <end position="208"/>
    </location>
</feature>
<evidence type="ECO:0000256" key="2">
    <source>
        <dbReference type="ARBA" id="ARBA00005551"/>
    </source>
</evidence>
<dbReference type="GO" id="GO:0006813">
    <property type="term" value="P:potassium ion transport"/>
    <property type="evidence" value="ECO:0007669"/>
    <property type="project" value="UniProtKB-KW"/>
</dbReference>
<dbReference type="Gene3D" id="3.30.70.1450">
    <property type="entry name" value="Regulator of K+ conductance, C-terminal domain"/>
    <property type="match status" value="1"/>
</dbReference>
<dbReference type="Proteomes" id="UP000249061">
    <property type="component" value="Unassembled WGS sequence"/>
</dbReference>
<organism evidence="10 11">
    <name type="scientific">Archangium gephyra</name>
    <dbReference type="NCBI Taxonomy" id="48"/>
    <lineage>
        <taxon>Bacteria</taxon>
        <taxon>Pseudomonadati</taxon>
        <taxon>Myxococcota</taxon>
        <taxon>Myxococcia</taxon>
        <taxon>Myxococcales</taxon>
        <taxon>Cystobacterineae</taxon>
        <taxon>Archangiaceae</taxon>
        <taxon>Archangium</taxon>
    </lineage>
</organism>
<feature type="transmembrane region" description="Helical" evidence="8">
    <location>
        <begin position="87"/>
        <end position="106"/>
    </location>
</feature>
<dbReference type="SUPFAM" id="SSF116726">
    <property type="entry name" value="TrkA C-terminal domain-like"/>
    <property type="match status" value="1"/>
</dbReference>
<keyword evidence="4" id="KW-0633">Potassium transport</keyword>
<evidence type="ECO:0000256" key="8">
    <source>
        <dbReference type="SAM" id="Phobius"/>
    </source>
</evidence>
<dbReference type="InterPro" id="IPR006153">
    <property type="entry name" value="Cation/H_exchanger_TM"/>
</dbReference>
<keyword evidence="6 8" id="KW-1133">Transmembrane helix</keyword>
<feature type="transmembrane region" description="Helical" evidence="8">
    <location>
        <begin position="6"/>
        <end position="25"/>
    </location>
</feature>
<evidence type="ECO:0000259" key="9">
    <source>
        <dbReference type="PROSITE" id="PS51202"/>
    </source>
</evidence>
<name>A0A2W5THM5_9BACT</name>
<feature type="transmembrane region" description="Helical" evidence="8">
    <location>
        <begin position="293"/>
        <end position="318"/>
    </location>
</feature>
<feature type="transmembrane region" description="Helical" evidence="8">
    <location>
        <begin position="505"/>
        <end position="524"/>
    </location>
</feature>
<feature type="transmembrane region" description="Helical" evidence="8">
    <location>
        <begin position="149"/>
        <end position="177"/>
    </location>
</feature>
<feature type="domain" description="RCK C-terminal" evidence="9">
    <location>
        <begin position="591"/>
        <end position="676"/>
    </location>
</feature>
<feature type="transmembrane region" description="Helical" evidence="8">
    <location>
        <begin position="451"/>
        <end position="475"/>
    </location>
</feature>
<dbReference type="InterPro" id="IPR038770">
    <property type="entry name" value="Na+/solute_symporter_sf"/>
</dbReference>
<dbReference type="PROSITE" id="PS51202">
    <property type="entry name" value="RCK_C"/>
    <property type="match status" value="1"/>
</dbReference>
<dbReference type="AlphaFoldDB" id="A0A2W5THM5"/>
<evidence type="ECO:0000256" key="7">
    <source>
        <dbReference type="ARBA" id="ARBA00023136"/>
    </source>
</evidence>
<dbReference type="EMBL" id="QFQP01000006">
    <property type="protein sequence ID" value="PZR15020.1"/>
    <property type="molecule type" value="Genomic_DNA"/>
</dbReference>
<feature type="transmembrane region" description="Helical" evidence="8">
    <location>
        <begin position="57"/>
        <end position="75"/>
    </location>
</feature>
<keyword evidence="3" id="KW-0813">Transport</keyword>
<evidence type="ECO:0000256" key="1">
    <source>
        <dbReference type="ARBA" id="ARBA00004141"/>
    </source>
</evidence>
<dbReference type="Pfam" id="PF00999">
    <property type="entry name" value="Na_H_Exchanger"/>
    <property type="match status" value="1"/>
</dbReference>
<keyword evidence="4" id="KW-0406">Ion transport</keyword>
<keyword evidence="7 8" id="KW-0472">Membrane</keyword>
<evidence type="ECO:0000313" key="11">
    <source>
        <dbReference type="Proteomes" id="UP000249061"/>
    </source>
</evidence>
<feature type="transmembrane region" description="Helical" evidence="8">
    <location>
        <begin position="426"/>
        <end position="445"/>
    </location>
</feature>
<dbReference type="Pfam" id="PF02080">
    <property type="entry name" value="TrkA_C"/>
    <property type="match status" value="1"/>
</dbReference>
<keyword evidence="5 8" id="KW-0812">Transmembrane</keyword>
<evidence type="ECO:0000256" key="4">
    <source>
        <dbReference type="ARBA" id="ARBA00022538"/>
    </source>
</evidence>
<evidence type="ECO:0000256" key="6">
    <source>
        <dbReference type="ARBA" id="ARBA00022989"/>
    </source>
</evidence>
<dbReference type="PANTHER" id="PTHR42751:SF3">
    <property type="entry name" value="SODIUM_GLUTAMATE SYMPORTER"/>
    <property type="match status" value="1"/>
</dbReference>
<dbReference type="PANTHER" id="PTHR42751">
    <property type="entry name" value="SODIUM/HYDROGEN EXCHANGER FAMILY/TRKA DOMAIN PROTEIN"/>
    <property type="match status" value="1"/>
</dbReference>
<comment type="subcellular location">
    <subcellularLocation>
        <location evidence="1">Membrane</location>
        <topology evidence="1">Multi-pass membrane protein</topology>
    </subcellularLocation>
</comment>
<accession>A0A2W5THM5</accession>
<dbReference type="GO" id="GO:0008324">
    <property type="term" value="F:monoatomic cation transmembrane transporter activity"/>
    <property type="evidence" value="ECO:0007669"/>
    <property type="project" value="InterPro"/>
</dbReference>
<evidence type="ECO:0000313" key="10">
    <source>
        <dbReference type="EMBL" id="PZR15020.1"/>
    </source>
</evidence>
<dbReference type="Gene3D" id="1.20.1530.20">
    <property type="match status" value="1"/>
</dbReference>
<feature type="transmembrane region" description="Helical" evidence="8">
    <location>
        <begin position="330"/>
        <end position="350"/>
    </location>
</feature>
<evidence type="ECO:0000256" key="5">
    <source>
        <dbReference type="ARBA" id="ARBA00022692"/>
    </source>
</evidence>
<evidence type="ECO:0000256" key="3">
    <source>
        <dbReference type="ARBA" id="ARBA00022448"/>
    </source>
</evidence>
<comment type="caution">
    <text evidence="10">The sequence shown here is derived from an EMBL/GenBank/DDBJ whole genome shotgun (WGS) entry which is preliminary data.</text>
</comment>
<keyword evidence="4" id="KW-0630">Potassium</keyword>
<feature type="transmembrane region" description="Helical" evidence="8">
    <location>
        <begin position="530"/>
        <end position="548"/>
    </location>
</feature>
<reference evidence="10 11" key="1">
    <citation type="submission" date="2017-08" db="EMBL/GenBank/DDBJ databases">
        <title>Infants hospitalized years apart are colonized by the same room-sourced microbial strains.</title>
        <authorList>
            <person name="Brooks B."/>
            <person name="Olm M.R."/>
            <person name="Firek B.A."/>
            <person name="Baker R."/>
            <person name="Thomas B.C."/>
            <person name="Morowitz M.J."/>
            <person name="Banfield J.F."/>
        </authorList>
    </citation>
    <scope>NUCLEOTIDE SEQUENCE [LARGE SCALE GENOMIC DNA]</scope>
    <source>
        <strain evidence="10">S2_003_000_R2_14</strain>
    </source>
</reference>